<accession>A0AAV4RLP5</accession>
<organism evidence="1 2">
    <name type="scientific">Caerostris darwini</name>
    <dbReference type="NCBI Taxonomy" id="1538125"/>
    <lineage>
        <taxon>Eukaryota</taxon>
        <taxon>Metazoa</taxon>
        <taxon>Ecdysozoa</taxon>
        <taxon>Arthropoda</taxon>
        <taxon>Chelicerata</taxon>
        <taxon>Arachnida</taxon>
        <taxon>Araneae</taxon>
        <taxon>Araneomorphae</taxon>
        <taxon>Entelegynae</taxon>
        <taxon>Araneoidea</taxon>
        <taxon>Araneidae</taxon>
        <taxon>Caerostris</taxon>
    </lineage>
</organism>
<gene>
    <name evidence="1" type="ORF">CDAR_305571</name>
</gene>
<reference evidence="1 2" key="1">
    <citation type="submission" date="2021-06" db="EMBL/GenBank/DDBJ databases">
        <title>Caerostris darwini draft genome.</title>
        <authorList>
            <person name="Kono N."/>
            <person name="Arakawa K."/>
        </authorList>
    </citation>
    <scope>NUCLEOTIDE SEQUENCE [LARGE SCALE GENOMIC DNA]</scope>
</reference>
<dbReference type="Proteomes" id="UP001054837">
    <property type="component" value="Unassembled WGS sequence"/>
</dbReference>
<dbReference type="AlphaFoldDB" id="A0AAV4RLP5"/>
<proteinExistence type="predicted"/>
<name>A0AAV4RLP5_9ARAC</name>
<dbReference type="EMBL" id="BPLQ01006261">
    <property type="protein sequence ID" value="GIY21185.1"/>
    <property type="molecule type" value="Genomic_DNA"/>
</dbReference>
<protein>
    <submittedName>
        <fullName evidence="1">Uncharacterized protein</fullName>
    </submittedName>
</protein>
<evidence type="ECO:0000313" key="2">
    <source>
        <dbReference type="Proteomes" id="UP001054837"/>
    </source>
</evidence>
<sequence length="130" mass="15570">MKWYWSVCNCILRCPSRKLWYWQSLGERKEPRLSTTCFMANHCLLPCELEILEQTCYLGRSRQAFRRHQTTVFFIPFNDRNFLKLLACSRRACKKASQAECDPSLKDSYQVAQRQFEANAMYQTTKYQMQ</sequence>
<keyword evidence="2" id="KW-1185">Reference proteome</keyword>
<evidence type="ECO:0000313" key="1">
    <source>
        <dbReference type="EMBL" id="GIY21185.1"/>
    </source>
</evidence>
<comment type="caution">
    <text evidence="1">The sequence shown here is derived from an EMBL/GenBank/DDBJ whole genome shotgun (WGS) entry which is preliminary data.</text>
</comment>